<dbReference type="Gene3D" id="3.90.180.10">
    <property type="entry name" value="Medium-chain alcohol dehydrogenases, catalytic domain"/>
    <property type="match status" value="1"/>
</dbReference>
<dbReference type="Proteomes" id="UP000537204">
    <property type="component" value="Unassembled WGS sequence"/>
</dbReference>
<dbReference type="AlphaFoldDB" id="A0A7W8ZLL5"/>
<evidence type="ECO:0000256" key="1">
    <source>
        <dbReference type="ARBA" id="ARBA00001947"/>
    </source>
</evidence>
<gene>
    <name evidence="6" type="ORF">HDE68_002028</name>
</gene>
<evidence type="ECO:0000256" key="5">
    <source>
        <dbReference type="ARBA" id="ARBA00023002"/>
    </source>
</evidence>
<dbReference type="PANTHER" id="PTHR43161:SF26">
    <property type="entry name" value="GALACTITOL 1-PHOSPHATE 5-DEHYDROGENASE"/>
    <property type="match status" value="1"/>
</dbReference>
<reference evidence="6 7" key="1">
    <citation type="submission" date="2020-08" db="EMBL/GenBank/DDBJ databases">
        <title>Genomic Encyclopedia of Type Strains, Phase IV (KMG-V): Genome sequencing to study the core and pangenomes of soil and plant-associated prokaryotes.</title>
        <authorList>
            <person name="Whitman W."/>
        </authorList>
    </citation>
    <scope>NUCLEOTIDE SEQUENCE [LARGE SCALE GENOMIC DNA]</scope>
    <source>
        <strain evidence="6 7">S3M1</strain>
    </source>
</reference>
<keyword evidence="5" id="KW-0560">Oxidoreductase</keyword>
<comment type="caution">
    <text evidence="6">The sequence shown here is derived from an EMBL/GenBank/DDBJ whole genome shotgun (WGS) entry which is preliminary data.</text>
</comment>
<dbReference type="GO" id="GO:0046872">
    <property type="term" value="F:metal ion binding"/>
    <property type="evidence" value="ECO:0007669"/>
    <property type="project" value="UniProtKB-KW"/>
</dbReference>
<name>A0A7W8ZLL5_9SPHI</name>
<sequence>MKNGGTALLVALFGKPVTTNAFDQVVREITIKGTIAYRNIFPEVIQLIHTGRMPVEKLVTARIELENIVEDGFEALLNNPTQVKILVKIAK</sequence>
<dbReference type="PANTHER" id="PTHR43161">
    <property type="entry name" value="SORBITOL DEHYDROGENASE"/>
    <property type="match status" value="1"/>
</dbReference>
<dbReference type="Gene3D" id="3.40.50.720">
    <property type="entry name" value="NAD(P)-binding Rossmann-like Domain"/>
    <property type="match status" value="1"/>
</dbReference>
<comment type="similarity">
    <text evidence="2">Belongs to the zinc-containing alcohol dehydrogenase family.</text>
</comment>
<dbReference type="EMBL" id="JACHCE010000002">
    <property type="protein sequence ID" value="MBB5636140.1"/>
    <property type="molecule type" value="Genomic_DNA"/>
</dbReference>
<keyword evidence="4" id="KW-0862">Zinc</keyword>
<evidence type="ECO:0000256" key="3">
    <source>
        <dbReference type="ARBA" id="ARBA00022723"/>
    </source>
</evidence>
<dbReference type="GO" id="GO:0016491">
    <property type="term" value="F:oxidoreductase activity"/>
    <property type="evidence" value="ECO:0007669"/>
    <property type="project" value="UniProtKB-KW"/>
</dbReference>
<evidence type="ECO:0000256" key="4">
    <source>
        <dbReference type="ARBA" id="ARBA00022833"/>
    </source>
</evidence>
<evidence type="ECO:0000313" key="7">
    <source>
        <dbReference type="Proteomes" id="UP000537204"/>
    </source>
</evidence>
<evidence type="ECO:0000256" key="2">
    <source>
        <dbReference type="ARBA" id="ARBA00008072"/>
    </source>
</evidence>
<accession>A0A7W8ZLL5</accession>
<organism evidence="6 7">
    <name type="scientific">Pedobacter cryoconitis</name>
    <dbReference type="NCBI Taxonomy" id="188932"/>
    <lineage>
        <taxon>Bacteria</taxon>
        <taxon>Pseudomonadati</taxon>
        <taxon>Bacteroidota</taxon>
        <taxon>Sphingobacteriia</taxon>
        <taxon>Sphingobacteriales</taxon>
        <taxon>Sphingobacteriaceae</taxon>
        <taxon>Pedobacter</taxon>
    </lineage>
</organism>
<protein>
    <submittedName>
        <fullName evidence="6">Threonine dehydrogenase-like Zn-dependent dehydrogenase</fullName>
    </submittedName>
</protein>
<proteinExistence type="inferred from homology"/>
<keyword evidence="3" id="KW-0479">Metal-binding</keyword>
<evidence type="ECO:0000313" key="6">
    <source>
        <dbReference type="EMBL" id="MBB5636140.1"/>
    </source>
</evidence>
<comment type="cofactor">
    <cofactor evidence="1">
        <name>Zn(2+)</name>
        <dbReference type="ChEBI" id="CHEBI:29105"/>
    </cofactor>
</comment>